<protein>
    <submittedName>
        <fullName evidence="2">Uncharacterized protein</fullName>
    </submittedName>
</protein>
<feature type="transmembrane region" description="Helical" evidence="1">
    <location>
        <begin position="416"/>
        <end position="437"/>
    </location>
</feature>
<keyword evidence="1" id="KW-0812">Transmembrane</keyword>
<dbReference type="HOGENOM" id="CLU_049537_0_0_1"/>
<keyword evidence="3" id="KW-1185">Reference proteome</keyword>
<dbReference type="EMBL" id="GL376626">
    <property type="status" value="NOT_ANNOTATED_CDS"/>
    <property type="molecule type" value="Genomic_DNA"/>
</dbReference>
<dbReference type="AlphaFoldDB" id="K3W9Q3"/>
<keyword evidence="1" id="KW-1133">Transmembrane helix</keyword>
<sequence length="453" mass="50908">MMPTRRSKRVKRAALVLPGDDATVETTSDCTERVYETLVAGALSFLTLRDAVAVLSTCHVLRNDVTLGVTALSNTRMGPHLLRQCAMDCLHIGPLKAEQHVDKFFGECRNQQCRRSVKMGDVDGAGSRQDDESETINQLLLDHPRIGRAGRDSAELLSLIGMVQEHILPICHKYTVMNKFGDLCSARPVLLPLVQCPRSPAMPDRDHNLSTSEWTKDAVKRSLNACWNGFGDNFTSQPSEHVYVSDVGAHWENISVQIKRSEKVNCNFCDTAKKAVREYRKEAKAMLKRFKDVLGVKKQKWRAEGLDSEEIHQKRSELKSKFFPEDSYPDVNFADSLDDHILADICESGRFPMNPFEGMAMGFDRANDDVFNALSEQYMDLCDTLFQPLKKVLTKFLPLVGGRVHRTWMNAEEGMITSELIAGVTLSGFLCGVFIVVKKVEYEAPVMIELDNE</sequence>
<dbReference type="OMA" id="DICESGR"/>
<evidence type="ECO:0000313" key="3">
    <source>
        <dbReference type="Proteomes" id="UP000019132"/>
    </source>
</evidence>
<dbReference type="Proteomes" id="UP000019132">
    <property type="component" value="Unassembled WGS sequence"/>
</dbReference>
<accession>K3W9Q3</accession>
<proteinExistence type="predicted"/>
<reference evidence="3" key="1">
    <citation type="journal article" date="2010" name="Genome Biol.">
        <title>Genome sequence of the necrotrophic plant pathogen Pythium ultimum reveals original pathogenicity mechanisms and effector repertoire.</title>
        <authorList>
            <person name="Levesque C.A."/>
            <person name="Brouwer H."/>
            <person name="Cano L."/>
            <person name="Hamilton J.P."/>
            <person name="Holt C."/>
            <person name="Huitema E."/>
            <person name="Raffaele S."/>
            <person name="Robideau G.P."/>
            <person name="Thines M."/>
            <person name="Win J."/>
            <person name="Zerillo M.M."/>
            <person name="Beakes G.W."/>
            <person name="Boore J.L."/>
            <person name="Busam D."/>
            <person name="Dumas B."/>
            <person name="Ferriera S."/>
            <person name="Fuerstenberg S.I."/>
            <person name="Gachon C.M."/>
            <person name="Gaulin E."/>
            <person name="Govers F."/>
            <person name="Grenville-Briggs L."/>
            <person name="Horner N."/>
            <person name="Hostetler J."/>
            <person name="Jiang R.H."/>
            <person name="Johnson J."/>
            <person name="Krajaejun T."/>
            <person name="Lin H."/>
            <person name="Meijer H.J."/>
            <person name="Moore B."/>
            <person name="Morris P."/>
            <person name="Phuntmart V."/>
            <person name="Puiu D."/>
            <person name="Shetty J."/>
            <person name="Stajich J.E."/>
            <person name="Tripathy S."/>
            <person name="Wawra S."/>
            <person name="van West P."/>
            <person name="Whitty B.R."/>
            <person name="Coutinho P.M."/>
            <person name="Henrissat B."/>
            <person name="Martin F."/>
            <person name="Thomas P.D."/>
            <person name="Tyler B.M."/>
            <person name="De Vries R.P."/>
            <person name="Kamoun S."/>
            <person name="Yandell M."/>
            <person name="Tisserat N."/>
            <person name="Buell C.R."/>
        </authorList>
    </citation>
    <scope>NUCLEOTIDE SEQUENCE</scope>
    <source>
        <strain evidence="3">DAOM:BR144</strain>
    </source>
</reference>
<organism evidence="2 3">
    <name type="scientific">Globisporangium ultimum (strain ATCC 200006 / CBS 805.95 / DAOM BR144)</name>
    <name type="common">Pythium ultimum</name>
    <dbReference type="NCBI Taxonomy" id="431595"/>
    <lineage>
        <taxon>Eukaryota</taxon>
        <taxon>Sar</taxon>
        <taxon>Stramenopiles</taxon>
        <taxon>Oomycota</taxon>
        <taxon>Peronosporomycetes</taxon>
        <taxon>Pythiales</taxon>
        <taxon>Pythiaceae</taxon>
        <taxon>Globisporangium</taxon>
    </lineage>
</organism>
<dbReference type="eggNOG" id="ENOG502SK61">
    <property type="taxonomic scope" value="Eukaryota"/>
</dbReference>
<reference evidence="3" key="2">
    <citation type="submission" date="2010-04" db="EMBL/GenBank/DDBJ databases">
        <authorList>
            <person name="Buell R."/>
            <person name="Hamilton J."/>
            <person name="Hostetler J."/>
        </authorList>
    </citation>
    <scope>NUCLEOTIDE SEQUENCE [LARGE SCALE GENOMIC DNA]</scope>
    <source>
        <strain evidence="3">DAOM:BR144</strain>
    </source>
</reference>
<name>K3W9Q3_GLOUD</name>
<dbReference type="InParanoid" id="K3W9Q3"/>
<evidence type="ECO:0000256" key="1">
    <source>
        <dbReference type="SAM" id="Phobius"/>
    </source>
</evidence>
<dbReference type="VEuPathDB" id="FungiDB:PYU1_G001693"/>
<dbReference type="EnsemblProtists" id="PYU1_T001694">
    <property type="protein sequence ID" value="PYU1_T001694"/>
    <property type="gene ID" value="PYU1_G001693"/>
</dbReference>
<keyword evidence="1" id="KW-0472">Membrane</keyword>
<reference evidence="2" key="3">
    <citation type="submission" date="2015-02" db="UniProtKB">
        <authorList>
            <consortium name="EnsemblProtists"/>
        </authorList>
    </citation>
    <scope>IDENTIFICATION</scope>
    <source>
        <strain evidence="2">DAOM BR144</strain>
    </source>
</reference>
<evidence type="ECO:0000313" key="2">
    <source>
        <dbReference type="EnsemblProtists" id="PYU1_T001694"/>
    </source>
</evidence>